<name>A0A3L7DUJ7_9GAMM</name>
<evidence type="ECO:0000256" key="8">
    <source>
        <dbReference type="RuleBase" id="RU000320"/>
    </source>
</evidence>
<keyword evidence="3 7" id="KW-1003">Cell membrane</keyword>
<dbReference type="GO" id="GO:0005886">
    <property type="term" value="C:plasma membrane"/>
    <property type="evidence" value="ECO:0007669"/>
    <property type="project" value="UniProtKB-SubCell"/>
</dbReference>
<feature type="transmembrane region" description="Helical" evidence="7">
    <location>
        <begin position="257"/>
        <end position="277"/>
    </location>
</feature>
<dbReference type="Pfam" id="PF00361">
    <property type="entry name" value="Proton_antipo_M"/>
    <property type="match status" value="1"/>
</dbReference>
<proteinExistence type="inferred from homology"/>
<feature type="transmembrane region" description="Helical" evidence="7">
    <location>
        <begin position="409"/>
        <end position="431"/>
    </location>
</feature>
<dbReference type="GO" id="GO:0012505">
    <property type="term" value="C:endomembrane system"/>
    <property type="evidence" value="ECO:0007669"/>
    <property type="project" value="UniProtKB-SubCell"/>
</dbReference>
<keyword evidence="5 7" id="KW-1133">Transmembrane helix</keyword>
<dbReference type="NCBIfam" id="NF006029">
    <property type="entry name" value="PRK08168.1"/>
    <property type="match status" value="1"/>
</dbReference>
<dbReference type="Proteomes" id="UP000265509">
    <property type="component" value="Unassembled WGS sequence"/>
</dbReference>
<feature type="transmembrane region" description="Helical" evidence="7">
    <location>
        <begin position="350"/>
        <end position="373"/>
    </location>
</feature>
<keyword evidence="4 7" id="KW-0812">Transmembrane</keyword>
<feature type="transmembrane region" description="Helical" evidence="7">
    <location>
        <begin position="437"/>
        <end position="459"/>
    </location>
</feature>
<feature type="domain" description="NADH:quinone oxidoreductase/Mrp antiporter transmembrane" evidence="9">
    <location>
        <begin position="113"/>
        <end position="340"/>
    </location>
</feature>
<dbReference type="OrthoDB" id="9811798at2"/>
<evidence type="ECO:0000256" key="4">
    <source>
        <dbReference type="ARBA" id="ARBA00022692"/>
    </source>
</evidence>
<comment type="similarity">
    <text evidence="7">Belongs to the inorganic carbon transporter (TC 9.A.2) DabB family.</text>
</comment>
<comment type="subunit">
    <text evidence="7">Forms a complex with DabA.</text>
</comment>
<comment type="function">
    <text evidence="7">Part of an energy-coupled inorganic carbon pump.</text>
</comment>
<gene>
    <name evidence="7" type="primary">dabB</name>
    <name evidence="10" type="ORF">DWB85_14235</name>
</gene>
<keyword evidence="2 7" id="KW-0813">Transport</keyword>
<accession>A0A3L7DUJ7</accession>
<comment type="subcellular location">
    <subcellularLocation>
        <location evidence="7">Cell membrane</location>
        <topology evidence="7">Multi-pass membrane protein</topology>
    </subcellularLocation>
    <subcellularLocation>
        <location evidence="1">Endomembrane system</location>
        <topology evidence="1">Multi-pass membrane protein</topology>
    </subcellularLocation>
    <subcellularLocation>
        <location evidence="8">Membrane</location>
        <topology evidence="8">Multi-pass membrane protein</topology>
    </subcellularLocation>
</comment>
<feature type="transmembrane region" description="Helical" evidence="7">
    <location>
        <begin position="228"/>
        <end position="251"/>
    </location>
</feature>
<comment type="caution">
    <text evidence="10">The sequence shown here is derived from an EMBL/GenBank/DDBJ whole genome shotgun (WGS) entry which is preliminary data.</text>
</comment>
<evidence type="ECO:0000313" key="10">
    <source>
        <dbReference type="EMBL" id="RLQ21054.1"/>
    </source>
</evidence>
<feature type="transmembrane region" description="Helical" evidence="7">
    <location>
        <begin position="96"/>
        <end position="112"/>
    </location>
</feature>
<dbReference type="InterPro" id="IPR046396">
    <property type="entry name" value="Transporter_DabB"/>
</dbReference>
<dbReference type="GO" id="GO:0003954">
    <property type="term" value="F:NADH dehydrogenase activity"/>
    <property type="evidence" value="ECO:0007669"/>
    <property type="project" value="TreeGrafter"/>
</dbReference>
<feature type="transmembrane region" description="Helical" evidence="7">
    <location>
        <begin position="63"/>
        <end position="84"/>
    </location>
</feature>
<evidence type="ECO:0000256" key="7">
    <source>
        <dbReference type="HAMAP-Rule" id="MF_00862"/>
    </source>
</evidence>
<dbReference type="AlphaFoldDB" id="A0A3L7DUJ7"/>
<dbReference type="GO" id="GO:0015990">
    <property type="term" value="P:electron transport coupled proton transport"/>
    <property type="evidence" value="ECO:0007669"/>
    <property type="project" value="TreeGrafter"/>
</dbReference>
<dbReference type="GO" id="GO:0042773">
    <property type="term" value="P:ATP synthesis coupled electron transport"/>
    <property type="evidence" value="ECO:0007669"/>
    <property type="project" value="InterPro"/>
</dbReference>
<feature type="transmembrane region" description="Helical" evidence="7">
    <location>
        <begin position="36"/>
        <end position="57"/>
    </location>
</feature>
<reference evidence="10 11" key="1">
    <citation type="submission" date="2018-07" db="EMBL/GenBank/DDBJ databases">
        <title>Halioglobus sp. genome submission.</title>
        <authorList>
            <person name="Ye M.-Q."/>
            <person name="Du Z.-J."/>
        </authorList>
    </citation>
    <scope>NUCLEOTIDE SEQUENCE [LARGE SCALE GENOMIC DNA]</scope>
    <source>
        <strain evidence="10 11">U0301</strain>
    </source>
</reference>
<dbReference type="PRINTS" id="PR01434">
    <property type="entry name" value="NADHDHGNASE5"/>
</dbReference>
<evidence type="ECO:0000256" key="1">
    <source>
        <dbReference type="ARBA" id="ARBA00004127"/>
    </source>
</evidence>
<keyword evidence="6 7" id="KW-0472">Membrane</keyword>
<sequence length="517" mass="54847">MTALVGGWATALFYTLALALVWILPQRQWSIAKAAAALGLLAAGAAIAGALAGLPVAPGGADALGLTGILLVALLGWVIVNYSCRYLDGEPHQGRFVRAMLFTLASVSVLMVSRHLVIIVLAWSGTSIGLHFLLTHYQERKTAQIVAHKKFLVSRLAELCLVIALVLVYQATGTLALDGLYDHLGGLSTLPAGLAWAASLFALAAILKCAQLPLHGWLIQVMEAPTPVSALLHAGVVNIGGFVLIRLAALVSLAPTAQALLVIAGSVTALLASLVMMTRISIKVRLAWSTCAQMGFMLVEVGLGLYELALLHLVAHSLYKAHAFLAAGTAVEQAHANDFLAGRGALRPGLWYLAAAGLSAALVTASVLAWQALVPSLSLPPVALAIVALGLAPLLWLEQGGRPWQIARSCAALLGLTQLYLLWHLLFAGLAPPAGPVATYLIAWTLLCFGALYGIQAWLRRHPGGRLARAIYPWAYCGFYLDETFTRLTFRIWPARLSPVQAGTLVNRHFIVQGDKL</sequence>
<feature type="transmembrane region" description="Helical" evidence="7">
    <location>
        <begin position="379"/>
        <end position="397"/>
    </location>
</feature>
<protein>
    <recommendedName>
        <fullName evidence="7">Probable inorganic carbon transporter subunit DabB</fullName>
    </recommendedName>
</protein>
<feature type="transmembrane region" description="Helical" evidence="7">
    <location>
        <begin position="189"/>
        <end position="207"/>
    </location>
</feature>
<dbReference type="InterPro" id="IPR003945">
    <property type="entry name" value="NU5C-like"/>
</dbReference>
<evidence type="ECO:0000259" key="9">
    <source>
        <dbReference type="Pfam" id="PF00361"/>
    </source>
</evidence>
<keyword evidence="11" id="KW-1185">Reference proteome</keyword>
<evidence type="ECO:0000256" key="6">
    <source>
        <dbReference type="ARBA" id="ARBA00023136"/>
    </source>
</evidence>
<dbReference type="InterPro" id="IPR001750">
    <property type="entry name" value="ND/Mrp_TM"/>
</dbReference>
<feature type="transmembrane region" description="Helical" evidence="7">
    <location>
        <begin position="156"/>
        <end position="177"/>
    </location>
</feature>
<feature type="transmembrane region" description="Helical" evidence="7">
    <location>
        <begin position="6"/>
        <end position="24"/>
    </location>
</feature>
<evidence type="ECO:0000256" key="2">
    <source>
        <dbReference type="ARBA" id="ARBA00022448"/>
    </source>
</evidence>
<dbReference type="HAMAP" id="MF_00862">
    <property type="entry name" value="DabB"/>
    <property type="match status" value="1"/>
</dbReference>
<dbReference type="GO" id="GO:0008137">
    <property type="term" value="F:NADH dehydrogenase (ubiquinone) activity"/>
    <property type="evidence" value="ECO:0007669"/>
    <property type="project" value="InterPro"/>
</dbReference>
<evidence type="ECO:0000256" key="3">
    <source>
        <dbReference type="ARBA" id="ARBA00022475"/>
    </source>
</evidence>
<organism evidence="10 11">
    <name type="scientific">Seongchinamella sediminis</name>
    <dbReference type="NCBI Taxonomy" id="2283635"/>
    <lineage>
        <taxon>Bacteria</taxon>
        <taxon>Pseudomonadati</taxon>
        <taxon>Pseudomonadota</taxon>
        <taxon>Gammaproteobacteria</taxon>
        <taxon>Cellvibrionales</taxon>
        <taxon>Halieaceae</taxon>
        <taxon>Seongchinamella</taxon>
    </lineage>
</organism>
<dbReference type="PANTHER" id="PTHR42829:SF1">
    <property type="entry name" value="INORGANIC CARBON TRANSPORTER SUBUNIT DABB-RELATED"/>
    <property type="match status" value="1"/>
</dbReference>
<dbReference type="RefSeq" id="WP_117955934.1">
    <property type="nucleotide sequence ID" value="NZ_QRAN01000016.1"/>
</dbReference>
<evidence type="ECO:0000256" key="5">
    <source>
        <dbReference type="ARBA" id="ARBA00022989"/>
    </source>
</evidence>
<evidence type="ECO:0000313" key="11">
    <source>
        <dbReference type="Proteomes" id="UP000265509"/>
    </source>
</evidence>
<feature type="transmembrane region" description="Helical" evidence="7">
    <location>
        <begin position="118"/>
        <end position="135"/>
    </location>
</feature>
<dbReference type="EMBL" id="QRAN01000016">
    <property type="protein sequence ID" value="RLQ21054.1"/>
    <property type="molecule type" value="Genomic_DNA"/>
</dbReference>
<dbReference type="PANTHER" id="PTHR42829">
    <property type="entry name" value="NADH-UBIQUINONE OXIDOREDUCTASE CHAIN 5"/>
    <property type="match status" value="1"/>
</dbReference>